<reference evidence="1" key="1">
    <citation type="submission" date="2021-05" db="EMBL/GenBank/DDBJ databases">
        <authorList>
            <person name="Alioto T."/>
            <person name="Alioto T."/>
            <person name="Gomez Garrido J."/>
        </authorList>
    </citation>
    <scope>NUCLEOTIDE SEQUENCE</scope>
</reference>
<protein>
    <submittedName>
        <fullName evidence="1">Uncharacterized protein</fullName>
    </submittedName>
</protein>
<evidence type="ECO:0000313" key="1">
    <source>
        <dbReference type="EMBL" id="CAG6676249.1"/>
    </source>
</evidence>
<proteinExistence type="predicted"/>
<organism evidence="1">
    <name type="scientific">Cacopsylla melanoneura</name>
    <dbReference type="NCBI Taxonomy" id="428564"/>
    <lineage>
        <taxon>Eukaryota</taxon>
        <taxon>Metazoa</taxon>
        <taxon>Ecdysozoa</taxon>
        <taxon>Arthropoda</taxon>
        <taxon>Hexapoda</taxon>
        <taxon>Insecta</taxon>
        <taxon>Pterygota</taxon>
        <taxon>Neoptera</taxon>
        <taxon>Paraneoptera</taxon>
        <taxon>Hemiptera</taxon>
        <taxon>Sternorrhyncha</taxon>
        <taxon>Psylloidea</taxon>
        <taxon>Psyllidae</taxon>
        <taxon>Psyllinae</taxon>
        <taxon>Cacopsylla</taxon>
    </lineage>
</organism>
<name>A0A8D8WZJ2_9HEMI</name>
<dbReference type="EMBL" id="HBUF01239145">
    <property type="protein sequence ID" value="CAG6676249.1"/>
    <property type="molecule type" value="Transcribed_RNA"/>
</dbReference>
<dbReference type="AlphaFoldDB" id="A0A8D8WZJ2"/>
<accession>A0A8D8WZJ2</accession>
<sequence length="102" mass="11163">MLGTVPLSNSLELNPTTSINLLLYLRQRTDAKDLVEMNGETSGGPKTVLRIVDNLMGVKVRVRVRGDLEGLHSIEKGWKWNFAVCIILLHIHTGSGIGTGLI</sequence>